<evidence type="ECO:0000313" key="2">
    <source>
        <dbReference type="Proteomes" id="UP001172457"/>
    </source>
</evidence>
<dbReference type="EMBL" id="JARYMX010000002">
    <property type="protein sequence ID" value="KAJ9562952.1"/>
    <property type="molecule type" value="Genomic_DNA"/>
</dbReference>
<proteinExistence type="predicted"/>
<organism evidence="1 2">
    <name type="scientific">Centaurea solstitialis</name>
    <name type="common">yellow star-thistle</name>
    <dbReference type="NCBI Taxonomy" id="347529"/>
    <lineage>
        <taxon>Eukaryota</taxon>
        <taxon>Viridiplantae</taxon>
        <taxon>Streptophyta</taxon>
        <taxon>Embryophyta</taxon>
        <taxon>Tracheophyta</taxon>
        <taxon>Spermatophyta</taxon>
        <taxon>Magnoliopsida</taxon>
        <taxon>eudicotyledons</taxon>
        <taxon>Gunneridae</taxon>
        <taxon>Pentapetalae</taxon>
        <taxon>asterids</taxon>
        <taxon>campanulids</taxon>
        <taxon>Asterales</taxon>
        <taxon>Asteraceae</taxon>
        <taxon>Carduoideae</taxon>
        <taxon>Cardueae</taxon>
        <taxon>Centaureinae</taxon>
        <taxon>Centaurea</taxon>
    </lineage>
</organism>
<evidence type="ECO:0000313" key="1">
    <source>
        <dbReference type="EMBL" id="KAJ9562952.1"/>
    </source>
</evidence>
<dbReference type="AlphaFoldDB" id="A0AA38WJ64"/>
<name>A0AA38WJ64_9ASTR</name>
<comment type="caution">
    <text evidence="1">The sequence shown here is derived from an EMBL/GenBank/DDBJ whole genome shotgun (WGS) entry which is preliminary data.</text>
</comment>
<reference evidence="1" key="1">
    <citation type="submission" date="2023-03" db="EMBL/GenBank/DDBJ databases">
        <title>Chromosome-scale reference genome and RAD-based genetic map of yellow starthistle (Centaurea solstitialis) reveal putative structural variation and QTLs associated with invader traits.</title>
        <authorList>
            <person name="Reatini B."/>
            <person name="Cang F.A."/>
            <person name="Jiang Q."/>
            <person name="Mckibben M.T.W."/>
            <person name="Barker M.S."/>
            <person name="Rieseberg L.H."/>
            <person name="Dlugosch K.M."/>
        </authorList>
    </citation>
    <scope>NUCLEOTIDE SEQUENCE</scope>
    <source>
        <strain evidence="1">CAN-66</strain>
        <tissue evidence="1">Leaf</tissue>
    </source>
</reference>
<accession>A0AA38WJ64</accession>
<protein>
    <submittedName>
        <fullName evidence="1">Uncharacterized protein</fullName>
    </submittedName>
</protein>
<gene>
    <name evidence="1" type="ORF">OSB04_008112</name>
</gene>
<sequence length="99" mass="10936">MVSELSTSKVMVFPVRVLTKICIPPRRRRTKWRGTAVLELFSSKDQSLLVWGDAFFVLDLGLDVVDGVGALDLQSDGFAGQGLHEDLHATTETENEMEG</sequence>
<dbReference type="Proteomes" id="UP001172457">
    <property type="component" value="Chromosome 2"/>
</dbReference>
<keyword evidence="2" id="KW-1185">Reference proteome</keyword>